<dbReference type="RefSeq" id="WP_135812289.1">
    <property type="nucleotide sequence ID" value="NZ_RQEV01000003.1"/>
</dbReference>
<dbReference type="EMBL" id="RQEV01000003">
    <property type="protein sequence ID" value="TGK20995.1"/>
    <property type="molecule type" value="Genomic_DNA"/>
</dbReference>
<evidence type="ECO:0000259" key="1">
    <source>
        <dbReference type="Pfam" id="PF11074"/>
    </source>
</evidence>
<evidence type="ECO:0000313" key="2">
    <source>
        <dbReference type="EMBL" id="TGK20995.1"/>
    </source>
</evidence>
<dbReference type="AlphaFoldDB" id="A0A4R9GT50"/>
<reference evidence="2" key="1">
    <citation type="journal article" date="2019" name="PLoS Negl. Trop. Dis.">
        <title>Revisiting the worldwide diversity of Leptospira species in the environment.</title>
        <authorList>
            <person name="Vincent A.T."/>
            <person name="Schiettekatte O."/>
            <person name="Bourhy P."/>
            <person name="Veyrier F.J."/>
            <person name="Picardeau M."/>
        </authorList>
    </citation>
    <scope>NUCLEOTIDE SEQUENCE [LARGE SCALE GENOMIC DNA]</scope>
    <source>
        <strain evidence="2">SCS5</strain>
    </source>
</reference>
<dbReference type="Pfam" id="PF11074">
    <property type="entry name" value="DUF2779"/>
    <property type="match status" value="1"/>
</dbReference>
<feature type="domain" description="DUF2779" evidence="1">
    <location>
        <begin position="330"/>
        <end position="456"/>
    </location>
</feature>
<evidence type="ECO:0000313" key="3">
    <source>
        <dbReference type="Proteomes" id="UP000297855"/>
    </source>
</evidence>
<keyword evidence="3" id="KW-1185">Reference proteome</keyword>
<proteinExistence type="predicted"/>
<protein>
    <submittedName>
        <fullName evidence="2">DUF2779 domain-containing protein</fullName>
    </submittedName>
</protein>
<dbReference type="Proteomes" id="UP000297855">
    <property type="component" value="Unassembled WGS sequence"/>
</dbReference>
<dbReference type="InterPro" id="IPR021301">
    <property type="entry name" value="DUF2779"/>
</dbReference>
<gene>
    <name evidence="2" type="ORF">EHO61_03820</name>
</gene>
<comment type="caution">
    <text evidence="2">The sequence shown here is derived from an EMBL/GenBank/DDBJ whole genome shotgun (WGS) entry which is preliminary data.</text>
</comment>
<sequence length="532" mass="61666">MKGFSWVNLPKSYRAFARRFAFLFPDSIRKKLLFAFLAPFREETLPKLGKTAYQAGFHCERQLWNLVKNPNARSSEGSNQYVSPKQKSLLREIANRLYPTAIHARYNDSVTRAMIRNKEAVRGAAFQTDFFDFRADFLLPQENGWEIVIVKASSSVKKSYSKELSFLRMIMEEAEFPVVRTTLLFLNSKYFFSGNEIDPNSLFIQKDLSAETFAAISKTRERAYRMLEILEENSLPSGNSVNVCEHPRSCVYPESCLADSPPGDLFSLREGKEETLRLWAAGIRNLSEIKDIEEFTQRQKIQIRSVQTGEEYLNRENLLRFMNRLKFPLYFLDFETINPPAPIYPKSSPFQHVPFLFSLHILENDLKEEPEEHSYLDDGVQDPRFGILNSLSQKIRPGGTVLAFNDTFEKRCLKESVQVFPEFKKWFDSIEADFSDLALPFWDFDYYHPDQHGTTSLKSVLPVLTGANYKGLTINAGHLANSEFLRIKTEPVTDEERKKVESNLRDYCRMDTFALVLILRKLAEKLDWKNRS</sequence>
<organism evidence="2 3">
    <name type="scientific">Leptospira fluminis</name>
    <dbReference type="NCBI Taxonomy" id="2484979"/>
    <lineage>
        <taxon>Bacteria</taxon>
        <taxon>Pseudomonadati</taxon>
        <taxon>Spirochaetota</taxon>
        <taxon>Spirochaetia</taxon>
        <taxon>Leptospirales</taxon>
        <taxon>Leptospiraceae</taxon>
        <taxon>Leptospira</taxon>
    </lineage>
</organism>
<dbReference type="OrthoDB" id="9783873at2"/>
<accession>A0A4R9GT50</accession>
<name>A0A4R9GT50_9LEPT</name>